<reference evidence="2 3" key="1">
    <citation type="submission" date="2018-03" db="EMBL/GenBank/DDBJ databases">
        <title>Genomic Encyclopedia of Archaeal and Bacterial Type Strains, Phase II (KMG-II): from individual species to whole genera.</title>
        <authorList>
            <person name="Goeker M."/>
        </authorList>
    </citation>
    <scope>NUCLEOTIDE SEQUENCE [LARGE SCALE GENOMIC DNA]</scope>
    <source>
        <strain evidence="2 3">DSM 43146</strain>
    </source>
</reference>
<gene>
    <name evidence="2" type="ORF">CLV67_110152</name>
</gene>
<dbReference type="InterPro" id="IPR001509">
    <property type="entry name" value="Epimerase_deHydtase"/>
</dbReference>
<protein>
    <submittedName>
        <fullName evidence="2">Nucleoside-diphosphate-sugar epimerase</fullName>
    </submittedName>
</protein>
<dbReference type="OrthoDB" id="5491199at2"/>
<feature type="domain" description="NAD-dependent epimerase/dehydratase" evidence="1">
    <location>
        <begin position="23"/>
        <end position="227"/>
    </location>
</feature>
<dbReference type="GO" id="GO:0004029">
    <property type="term" value="F:aldehyde dehydrogenase (NAD+) activity"/>
    <property type="evidence" value="ECO:0007669"/>
    <property type="project" value="TreeGrafter"/>
</dbReference>
<keyword evidence="3" id="KW-1185">Reference proteome</keyword>
<dbReference type="Pfam" id="PF01370">
    <property type="entry name" value="Epimerase"/>
    <property type="match status" value="1"/>
</dbReference>
<dbReference type="GO" id="GO:0005737">
    <property type="term" value="C:cytoplasm"/>
    <property type="evidence" value="ECO:0007669"/>
    <property type="project" value="TreeGrafter"/>
</dbReference>
<sequence>MRNGYQSFPDGSIPANSENASTVLITGGTGLVGSHTVAALLRRGESVRLLVRDPQRVGPALRPHGFDPSHVRIVAGDVTDPAAVAFALRGCSAVLHAASVYSFDPRRWAEIRAVNVRGTEVVLGAARDAGAAAVHVSTFGALLPTGGETYLASKAAAETVARHHQDAGEPVTIIYPPALLGPHDPGPGDQTLRIRDVLRGLMPIWPDGGFPIGDVRDLAELHAVLLTGVPRPGRFTGPGRWAGTRTLLDTLRAITGRRLPAVHLPAAALEPVGRLADVAQLVLPVRLPVQYGAIHTCRVARPIAAGDPLGIPARPLRTTLADTVRWLHRTGLVTTRQAGRAVHDADRIVEERPFPKRR</sequence>
<comment type="caution">
    <text evidence="2">The sequence shown here is derived from an EMBL/GenBank/DDBJ whole genome shotgun (WGS) entry which is preliminary data.</text>
</comment>
<dbReference type="RefSeq" id="WP_106322315.1">
    <property type="nucleotide sequence ID" value="NZ_BOMO01000051.1"/>
</dbReference>
<proteinExistence type="predicted"/>
<evidence type="ECO:0000313" key="3">
    <source>
        <dbReference type="Proteomes" id="UP000239415"/>
    </source>
</evidence>
<dbReference type="AlphaFoldDB" id="A0A2T0K8J6"/>
<dbReference type="Gene3D" id="3.40.50.720">
    <property type="entry name" value="NAD(P)-binding Rossmann-like Domain"/>
    <property type="match status" value="1"/>
</dbReference>
<dbReference type="PANTHER" id="PTHR48079:SF6">
    <property type="entry name" value="NAD(P)-BINDING DOMAIN-CONTAINING PROTEIN-RELATED"/>
    <property type="match status" value="1"/>
</dbReference>
<dbReference type="SUPFAM" id="SSF51735">
    <property type="entry name" value="NAD(P)-binding Rossmann-fold domains"/>
    <property type="match status" value="1"/>
</dbReference>
<accession>A0A2T0K8J6</accession>
<dbReference type="PANTHER" id="PTHR48079">
    <property type="entry name" value="PROTEIN YEEZ"/>
    <property type="match status" value="1"/>
</dbReference>
<name>A0A2T0K8J6_9ACTN</name>
<dbReference type="Proteomes" id="UP000239415">
    <property type="component" value="Unassembled WGS sequence"/>
</dbReference>
<dbReference type="InterPro" id="IPR036291">
    <property type="entry name" value="NAD(P)-bd_dom_sf"/>
</dbReference>
<dbReference type="EMBL" id="PVMZ01000010">
    <property type="protein sequence ID" value="PRX19400.1"/>
    <property type="molecule type" value="Genomic_DNA"/>
</dbReference>
<organism evidence="2 3">
    <name type="scientific">Actinoplanes italicus</name>
    <dbReference type="NCBI Taxonomy" id="113567"/>
    <lineage>
        <taxon>Bacteria</taxon>
        <taxon>Bacillati</taxon>
        <taxon>Actinomycetota</taxon>
        <taxon>Actinomycetes</taxon>
        <taxon>Micromonosporales</taxon>
        <taxon>Micromonosporaceae</taxon>
        <taxon>Actinoplanes</taxon>
    </lineage>
</organism>
<dbReference type="InterPro" id="IPR051783">
    <property type="entry name" value="NAD(P)-dependent_oxidoreduct"/>
</dbReference>
<evidence type="ECO:0000313" key="2">
    <source>
        <dbReference type="EMBL" id="PRX19400.1"/>
    </source>
</evidence>
<evidence type="ECO:0000259" key="1">
    <source>
        <dbReference type="Pfam" id="PF01370"/>
    </source>
</evidence>